<proteinExistence type="inferred from homology"/>
<evidence type="ECO:0000256" key="1">
    <source>
        <dbReference type="ARBA" id="ARBA00004604"/>
    </source>
</evidence>
<evidence type="ECO:0000256" key="2">
    <source>
        <dbReference type="ARBA" id="ARBA00022552"/>
    </source>
</evidence>
<dbReference type="GO" id="GO:0034388">
    <property type="term" value="C:Pwp2p-containing subcomplex of 90S preribosome"/>
    <property type="evidence" value="ECO:0007669"/>
    <property type="project" value="TreeGrafter"/>
</dbReference>
<evidence type="ECO:0000256" key="6">
    <source>
        <dbReference type="ARBA" id="ARBA00025767"/>
    </source>
</evidence>
<dbReference type="InterPro" id="IPR045161">
    <property type="entry name" value="Utp18"/>
</dbReference>
<comment type="subcellular location">
    <subcellularLocation>
        <location evidence="1">Nucleus</location>
        <location evidence="1">Nucleolus</location>
    </subcellularLocation>
</comment>
<dbReference type="EMBL" id="VXIV02000272">
    <property type="protein sequence ID" value="KAF6039371.1"/>
    <property type="molecule type" value="Genomic_DNA"/>
</dbReference>
<dbReference type="InterPro" id="IPR015943">
    <property type="entry name" value="WD40/YVTN_repeat-like_dom_sf"/>
</dbReference>
<dbReference type="OrthoDB" id="1935146at2759"/>
<evidence type="ECO:0000256" key="4">
    <source>
        <dbReference type="ARBA" id="ARBA00022737"/>
    </source>
</evidence>
<accession>A0A7J7KMI0</accession>
<dbReference type="InterPro" id="IPR001680">
    <property type="entry name" value="WD40_rpt"/>
</dbReference>
<comment type="caution">
    <text evidence="8">The sequence shown here is derived from an EMBL/GenBank/DDBJ whole genome shotgun (WGS) entry which is preliminary data.</text>
</comment>
<comment type="similarity">
    <text evidence="6">Belongs to the WD repeat UTP18 family.</text>
</comment>
<dbReference type="PANTHER" id="PTHR18359">
    <property type="entry name" value="WD-REPEAT PROTEIN-RELATED"/>
    <property type="match status" value="1"/>
</dbReference>
<dbReference type="Proteomes" id="UP000593567">
    <property type="component" value="Unassembled WGS sequence"/>
</dbReference>
<dbReference type="Gene3D" id="2.130.10.10">
    <property type="entry name" value="YVTN repeat-like/Quinoprotein amine dehydrogenase"/>
    <property type="match status" value="1"/>
</dbReference>
<evidence type="ECO:0000313" key="8">
    <source>
        <dbReference type="EMBL" id="KAF6039371.1"/>
    </source>
</evidence>
<reference evidence="8" key="1">
    <citation type="submission" date="2020-06" db="EMBL/GenBank/DDBJ databases">
        <title>Draft genome of Bugula neritina, a colonial animal packing powerful symbionts and potential medicines.</title>
        <authorList>
            <person name="Rayko M."/>
        </authorList>
    </citation>
    <scope>NUCLEOTIDE SEQUENCE [LARGE SCALE GENOMIC DNA]</scope>
    <source>
        <strain evidence="8">Kwan_BN1</strain>
    </source>
</reference>
<protein>
    <submittedName>
        <fullName evidence="8">UTP18</fullName>
    </submittedName>
</protein>
<feature type="repeat" description="WD" evidence="7">
    <location>
        <begin position="44"/>
        <end position="85"/>
    </location>
</feature>
<evidence type="ECO:0000256" key="3">
    <source>
        <dbReference type="ARBA" id="ARBA00022574"/>
    </source>
</evidence>
<dbReference type="SUPFAM" id="SSF50978">
    <property type="entry name" value="WD40 repeat-like"/>
    <property type="match status" value="1"/>
</dbReference>
<name>A0A7J7KMI0_BUGNE</name>
<keyword evidence="3 7" id="KW-0853">WD repeat</keyword>
<keyword evidence="4" id="KW-0677">Repeat</keyword>
<organism evidence="8 9">
    <name type="scientific">Bugula neritina</name>
    <name type="common">Brown bryozoan</name>
    <name type="synonym">Sertularia neritina</name>
    <dbReference type="NCBI Taxonomy" id="10212"/>
    <lineage>
        <taxon>Eukaryota</taxon>
        <taxon>Metazoa</taxon>
        <taxon>Spiralia</taxon>
        <taxon>Lophotrochozoa</taxon>
        <taxon>Bryozoa</taxon>
        <taxon>Gymnolaemata</taxon>
        <taxon>Cheilostomatida</taxon>
        <taxon>Flustrina</taxon>
        <taxon>Buguloidea</taxon>
        <taxon>Bugulidae</taxon>
        <taxon>Bugula</taxon>
    </lineage>
</organism>
<dbReference type="GO" id="GO:0006364">
    <property type="term" value="P:rRNA processing"/>
    <property type="evidence" value="ECO:0007669"/>
    <property type="project" value="UniProtKB-KW"/>
</dbReference>
<gene>
    <name evidence="8" type="ORF">EB796_002335</name>
</gene>
<dbReference type="PROSITE" id="PS50082">
    <property type="entry name" value="WD_REPEATS_2"/>
    <property type="match status" value="1"/>
</dbReference>
<dbReference type="GO" id="GO:0032040">
    <property type="term" value="C:small-subunit processome"/>
    <property type="evidence" value="ECO:0007669"/>
    <property type="project" value="TreeGrafter"/>
</dbReference>
<dbReference type="InterPro" id="IPR036322">
    <property type="entry name" value="WD40_repeat_dom_sf"/>
</dbReference>
<evidence type="ECO:0000313" key="9">
    <source>
        <dbReference type="Proteomes" id="UP000593567"/>
    </source>
</evidence>
<dbReference type="SMART" id="SM00320">
    <property type="entry name" value="WD40"/>
    <property type="match status" value="2"/>
</dbReference>
<keyword evidence="2" id="KW-0698">rRNA processing</keyword>
<dbReference type="Pfam" id="PF00400">
    <property type="entry name" value="WD40"/>
    <property type="match status" value="1"/>
</dbReference>
<keyword evidence="5" id="KW-0539">Nucleus</keyword>
<dbReference type="PANTHER" id="PTHR18359:SF0">
    <property type="entry name" value="U3 SMALL NUCLEOLAR RNA-ASSOCIATED PROTEIN 18 HOMOLOG"/>
    <property type="match status" value="1"/>
</dbReference>
<dbReference type="AlphaFoldDB" id="A0A7J7KMI0"/>
<evidence type="ECO:0000256" key="7">
    <source>
        <dbReference type="PROSITE-ProRule" id="PRU00221"/>
    </source>
</evidence>
<evidence type="ECO:0000256" key="5">
    <source>
        <dbReference type="ARBA" id="ARBA00023242"/>
    </source>
</evidence>
<sequence length="160" mass="17546">MCVRLNNQPMSLFENSPCGKYIAFRGEYGYIHILSTKSKELVCQLKMNGSVNAITFSHNGAYLYSFGDDAMVYVWDMSSLQCIHRFRDEGCLNGTSICTDELNNLLACGSESGVVNIYKSSDIMTSSDPKPVKVVNNLVTACTSARFNPSAQLLALSSSL</sequence>
<keyword evidence="9" id="KW-1185">Reference proteome</keyword>